<feature type="region of interest" description="Disordered" evidence="5">
    <location>
        <begin position="45"/>
        <end position="66"/>
    </location>
</feature>
<dbReference type="RefSeq" id="XP_031008054.1">
    <property type="nucleotide sequence ID" value="XM_031147883.1"/>
</dbReference>
<feature type="transmembrane region" description="Helical" evidence="6">
    <location>
        <begin position="6"/>
        <end position="26"/>
    </location>
</feature>
<keyword evidence="3 6" id="KW-1133">Transmembrane helix</keyword>
<evidence type="ECO:0000256" key="2">
    <source>
        <dbReference type="ARBA" id="ARBA00022692"/>
    </source>
</evidence>
<dbReference type="PANTHER" id="PTHR23507">
    <property type="entry name" value="ZGC:174356"/>
    <property type="match status" value="1"/>
</dbReference>
<comment type="subcellular location">
    <subcellularLocation>
        <location evidence="1">Membrane</location>
        <topology evidence="1">Multi-pass membrane protein</topology>
    </subcellularLocation>
</comment>
<dbReference type="InterPro" id="IPR036259">
    <property type="entry name" value="MFS_trans_sf"/>
</dbReference>
<evidence type="ECO:0000256" key="1">
    <source>
        <dbReference type="ARBA" id="ARBA00004141"/>
    </source>
</evidence>
<dbReference type="Gene3D" id="1.20.1250.20">
    <property type="entry name" value="MFS general substrate transporter like domains"/>
    <property type="match status" value="1"/>
</dbReference>
<dbReference type="SUPFAM" id="SSF103473">
    <property type="entry name" value="MFS general substrate transporter"/>
    <property type="match status" value="1"/>
</dbReference>
<accession>A0A8H8R769</accession>
<feature type="compositionally biased region" description="Polar residues" evidence="5">
    <location>
        <begin position="50"/>
        <end position="66"/>
    </location>
</feature>
<dbReference type="GeneID" id="41983107"/>
<dbReference type="OrthoDB" id="194139at2759"/>
<sequence>MNRSLYAPFVVALGVDIMCLVLINFISSPILFAGNSIAIVQDHDPDDLSSPRTSQDDTPLLAATQSPLNGHRDKVTLRNSLSRSVESIANAYVLFNHSTSRFCLAAYFLKRIAFASEGFMFQYASEKFSWPLHQTTWLRVSQACGAITATLIVCPLLTFYLSKRGVPSRIIDLSMIRSALLILMVSFFSAWQAPSAILFTLFMIGCGLGEGLEPSLQGLVTYIVNTKQTFMLFTILAACDTVAELIGGPLTAALLHKGRKPGHASDGFCFLNSSIIFGFLLLYSFLIKAKR</sequence>
<organism evidence="7 8">
    <name type="scientific">Lachnellula hyalina</name>
    <dbReference type="NCBI Taxonomy" id="1316788"/>
    <lineage>
        <taxon>Eukaryota</taxon>
        <taxon>Fungi</taxon>
        <taxon>Dikarya</taxon>
        <taxon>Ascomycota</taxon>
        <taxon>Pezizomycotina</taxon>
        <taxon>Leotiomycetes</taxon>
        <taxon>Helotiales</taxon>
        <taxon>Lachnaceae</taxon>
        <taxon>Lachnellula</taxon>
    </lineage>
</organism>
<evidence type="ECO:0000256" key="5">
    <source>
        <dbReference type="SAM" id="MobiDB-lite"/>
    </source>
</evidence>
<dbReference type="PANTHER" id="PTHR23507:SF1">
    <property type="entry name" value="FI18259P1-RELATED"/>
    <property type="match status" value="1"/>
</dbReference>
<evidence type="ECO:0000313" key="8">
    <source>
        <dbReference type="Proteomes" id="UP000431533"/>
    </source>
</evidence>
<dbReference type="Proteomes" id="UP000431533">
    <property type="component" value="Unassembled WGS sequence"/>
</dbReference>
<dbReference type="GO" id="GO:0016020">
    <property type="term" value="C:membrane"/>
    <property type="evidence" value="ECO:0007669"/>
    <property type="project" value="UniProtKB-SubCell"/>
</dbReference>
<comment type="caution">
    <text evidence="7">The sequence shown here is derived from an EMBL/GenBank/DDBJ whole genome shotgun (WGS) entry which is preliminary data.</text>
</comment>
<name>A0A8H8R769_9HELO</name>
<dbReference type="GO" id="GO:0022857">
    <property type="term" value="F:transmembrane transporter activity"/>
    <property type="evidence" value="ECO:0007669"/>
    <property type="project" value="TreeGrafter"/>
</dbReference>
<evidence type="ECO:0000256" key="4">
    <source>
        <dbReference type="ARBA" id="ARBA00023136"/>
    </source>
</evidence>
<feature type="transmembrane region" description="Helical" evidence="6">
    <location>
        <begin position="180"/>
        <end position="204"/>
    </location>
</feature>
<protein>
    <submittedName>
        <fullName evidence="7">MFS transporter</fullName>
    </submittedName>
</protein>
<evidence type="ECO:0000313" key="7">
    <source>
        <dbReference type="EMBL" id="TVY29266.1"/>
    </source>
</evidence>
<evidence type="ECO:0000256" key="3">
    <source>
        <dbReference type="ARBA" id="ARBA00022989"/>
    </source>
</evidence>
<dbReference type="AlphaFoldDB" id="A0A8H8R769"/>
<gene>
    <name evidence="7" type="primary">SAT21</name>
    <name evidence="7" type="ORF">LHYA1_G002909</name>
</gene>
<keyword evidence="8" id="KW-1185">Reference proteome</keyword>
<reference evidence="7 8" key="1">
    <citation type="submission" date="2018-05" db="EMBL/GenBank/DDBJ databases">
        <title>Genome sequencing and assembly of the regulated plant pathogen Lachnellula willkommii and related sister species for the development of diagnostic species identification markers.</title>
        <authorList>
            <person name="Giroux E."/>
            <person name="Bilodeau G."/>
        </authorList>
    </citation>
    <scope>NUCLEOTIDE SEQUENCE [LARGE SCALE GENOMIC DNA]</scope>
    <source>
        <strain evidence="7 8">CBS 185.66</strain>
    </source>
</reference>
<keyword evidence="2 6" id="KW-0812">Transmembrane</keyword>
<feature type="transmembrane region" description="Helical" evidence="6">
    <location>
        <begin position="267"/>
        <end position="287"/>
    </location>
</feature>
<keyword evidence="4 6" id="KW-0472">Membrane</keyword>
<feature type="transmembrane region" description="Helical" evidence="6">
    <location>
        <begin position="136"/>
        <end position="160"/>
    </location>
</feature>
<feature type="transmembrane region" description="Helical" evidence="6">
    <location>
        <begin position="230"/>
        <end position="255"/>
    </location>
</feature>
<proteinExistence type="predicted"/>
<evidence type="ECO:0000256" key="6">
    <source>
        <dbReference type="SAM" id="Phobius"/>
    </source>
</evidence>
<dbReference type="EMBL" id="QGMH01000020">
    <property type="protein sequence ID" value="TVY29266.1"/>
    <property type="molecule type" value="Genomic_DNA"/>
</dbReference>